<accession>A0A6I8T9I9</accession>
<evidence type="ECO:0000313" key="3">
    <source>
        <dbReference type="Proteomes" id="UP000008820"/>
    </source>
</evidence>
<evidence type="ECO:0000313" key="2">
    <source>
        <dbReference type="EnsemblMetazoa" id="AAEL004448-PB"/>
    </source>
</evidence>
<dbReference type="OrthoDB" id="19623at2759"/>
<keyword evidence="3" id="KW-1185">Reference proteome</keyword>
<proteinExistence type="inferred from homology"/>
<gene>
    <name evidence="2" type="primary">5564767</name>
</gene>
<dbReference type="GO" id="GO:0005524">
    <property type="term" value="F:ATP binding"/>
    <property type="evidence" value="ECO:0007669"/>
    <property type="project" value="InterPro"/>
</dbReference>
<dbReference type="GO" id="GO:0016887">
    <property type="term" value="F:ATP hydrolysis activity"/>
    <property type="evidence" value="ECO:0007669"/>
    <property type="project" value="InterPro"/>
</dbReference>
<dbReference type="InterPro" id="IPR027417">
    <property type="entry name" value="P-loop_NTPase"/>
</dbReference>
<dbReference type="PANTHER" id="PTHR10760">
    <property type="entry name" value="TORSIN"/>
    <property type="match status" value="1"/>
</dbReference>
<protein>
    <submittedName>
        <fullName evidence="2">Uncharacterized protein</fullName>
    </submittedName>
</protein>
<dbReference type="InterPro" id="IPR010448">
    <property type="entry name" value="Torsin"/>
</dbReference>
<dbReference type="AlphaFoldDB" id="A0A6I8T9I9"/>
<comment type="similarity">
    <text evidence="1">Belongs to the ClpA/ClpB family. Torsin subfamily.</text>
</comment>
<dbReference type="PANTHER" id="PTHR10760:SF2">
    <property type="entry name" value="LD13476P-RELATED"/>
    <property type="match status" value="1"/>
</dbReference>
<dbReference type="GO" id="GO:0005737">
    <property type="term" value="C:cytoplasm"/>
    <property type="evidence" value="ECO:0007669"/>
    <property type="project" value="UniProtKB-ARBA"/>
</dbReference>
<dbReference type="GO" id="GO:0071218">
    <property type="term" value="P:cellular response to misfolded protein"/>
    <property type="evidence" value="ECO:0007669"/>
    <property type="project" value="TreeGrafter"/>
</dbReference>
<dbReference type="InParanoid" id="A0A6I8T9I9"/>
<dbReference type="Pfam" id="PF06309">
    <property type="entry name" value="Torsin"/>
    <property type="match status" value="1"/>
</dbReference>
<reference evidence="2" key="2">
    <citation type="submission" date="2020-05" db="UniProtKB">
        <authorList>
            <consortium name="EnsemblMetazoa"/>
        </authorList>
    </citation>
    <scope>IDENTIFICATION</scope>
    <source>
        <strain evidence="2">LVP_AGWG</strain>
    </source>
</reference>
<dbReference type="Gene3D" id="3.40.50.300">
    <property type="entry name" value="P-loop containing nucleotide triphosphate hydrolases"/>
    <property type="match status" value="1"/>
</dbReference>
<sequence length="365" mass="40986">MWLARCVSILAFAHFAVVPYCDAVEPVTVSVVAGLTGLVSSAGWFGKDFLLDNTYCKFTECCRKPYIKADVAALKASLKGSLYGQHIVQDVLVNAIGAHYDNIENSRKPLVMSFHGTPGTGKNYVSDFVAAALYKNGISSKFVYKYTASDLDTVNMSFCLKFSILKHKIFPQDLAASVKQTVKNCPYSLFIFDEIERMPTGVFDSIVSLLDHHSALKGFDFTKSIFIFLSNSAGIEIAKKLKSLMDDGSYRDQTKLSDFERIAELAAYNLIGGLYRSGVIESHVIDHFVPFLPLEPRHVLLCIKKELQLQQCPETSENDIKKIMDEAMTPDKTEQFSNNGCKRLSKKVEAFCYQRRLKHNYNNKR</sequence>
<dbReference type="Proteomes" id="UP000008820">
    <property type="component" value="Chromosome 3"/>
</dbReference>
<name>A0A6I8T9I9_AEDAE</name>
<organism evidence="2 3">
    <name type="scientific">Aedes aegypti</name>
    <name type="common">Yellowfever mosquito</name>
    <name type="synonym">Culex aegypti</name>
    <dbReference type="NCBI Taxonomy" id="7159"/>
    <lineage>
        <taxon>Eukaryota</taxon>
        <taxon>Metazoa</taxon>
        <taxon>Ecdysozoa</taxon>
        <taxon>Arthropoda</taxon>
        <taxon>Hexapoda</taxon>
        <taxon>Insecta</taxon>
        <taxon>Pterygota</taxon>
        <taxon>Neoptera</taxon>
        <taxon>Endopterygota</taxon>
        <taxon>Diptera</taxon>
        <taxon>Nematocera</taxon>
        <taxon>Culicoidea</taxon>
        <taxon>Culicidae</taxon>
        <taxon>Culicinae</taxon>
        <taxon>Aedini</taxon>
        <taxon>Aedes</taxon>
        <taxon>Stegomyia</taxon>
    </lineage>
</organism>
<dbReference type="GO" id="GO:0012505">
    <property type="term" value="C:endomembrane system"/>
    <property type="evidence" value="ECO:0007669"/>
    <property type="project" value="UniProtKB-ARBA"/>
</dbReference>
<reference evidence="2 3" key="1">
    <citation type="submission" date="2017-06" db="EMBL/GenBank/DDBJ databases">
        <title>Aedes aegypti genome working group (AGWG) sequencing and assembly.</title>
        <authorList>
            <consortium name="Aedes aegypti Genome Working Group (AGWG)"/>
            <person name="Matthews B.J."/>
        </authorList>
    </citation>
    <scope>NUCLEOTIDE SEQUENCE [LARGE SCALE GENOMIC DNA]</scope>
    <source>
        <strain evidence="2 3">LVP_AGWG</strain>
    </source>
</reference>
<dbReference type="FunCoup" id="A0A6I8T9I9">
    <property type="interactions" value="1105"/>
</dbReference>
<dbReference type="SUPFAM" id="SSF52540">
    <property type="entry name" value="P-loop containing nucleoside triphosphate hydrolases"/>
    <property type="match status" value="1"/>
</dbReference>
<evidence type="ECO:0000256" key="1">
    <source>
        <dbReference type="ARBA" id="ARBA00006235"/>
    </source>
</evidence>
<dbReference type="EnsemblMetazoa" id="AAEL004448-RB">
    <property type="protein sequence ID" value="AAEL004448-PB"/>
    <property type="gene ID" value="AAEL004448"/>
</dbReference>